<feature type="transmembrane region" description="Helical" evidence="1">
    <location>
        <begin position="43"/>
        <end position="64"/>
    </location>
</feature>
<dbReference type="AlphaFoldDB" id="A0A1H8VDK0"/>
<keyword evidence="1" id="KW-1133">Transmembrane helix</keyword>
<evidence type="ECO:0000256" key="1">
    <source>
        <dbReference type="SAM" id="Phobius"/>
    </source>
</evidence>
<accession>A0A1H8VDK0</accession>
<gene>
    <name evidence="2" type="ORF">SAMN04487948_1161</name>
</gene>
<dbReference type="RefSeq" id="WP_089827078.1">
    <property type="nucleotide sequence ID" value="NZ_FODV01000016.1"/>
</dbReference>
<protein>
    <submittedName>
        <fullName evidence="2">Uncharacterized protein</fullName>
    </submittedName>
</protein>
<organism evidence="2 3">
    <name type="scientific">Halogranum amylolyticum</name>
    <dbReference type="NCBI Taxonomy" id="660520"/>
    <lineage>
        <taxon>Archaea</taxon>
        <taxon>Methanobacteriati</taxon>
        <taxon>Methanobacteriota</taxon>
        <taxon>Stenosarchaea group</taxon>
        <taxon>Halobacteria</taxon>
        <taxon>Halobacteriales</taxon>
        <taxon>Haloferacaceae</taxon>
    </lineage>
</organism>
<dbReference type="Proteomes" id="UP000199126">
    <property type="component" value="Unassembled WGS sequence"/>
</dbReference>
<proteinExistence type="predicted"/>
<sequence>MRGNKWILFGVLLIGVVFLLIPPVRYAAVQPIVFILKPLRFSIGLLPTALIAATTVGLLVEYILVSRSDLGEAEQYLVAAILGMVSIGSWVVWNTGTSIVFNEAQPDLVIPFLLRIPFSSTNLYFR</sequence>
<keyword evidence="1" id="KW-0812">Transmembrane</keyword>
<evidence type="ECO:0000313" key="2">
    <source>
        <dbReference type="EMBL" id="SEP13542.1"/>
    </source>
</evidence>
<name>A0A1H8VDK0_9EURY</name>
<keyword evidence="1" id="KW-0472">Membrane</keyword>
<feature type="transmembrane region" description="Helical" evidence="1">
    <location>
        <begin position="76"/>
        <end position="96"/>
    </location>
</feature>
<keyword evidence="3" id="KW-1185">Reference proteome</keyword>
<dbReference type="EMBL" id="FODV01000016">
    <property type="protein sequence ID" value="SEP13542.1"/>
    <property type="molecule type" value="Genomic_DNA"/>
</dbReference>
<evidence type="ECO:0000313" key="3">
    <source>
        <dbReference type="Proteomes" id="UP000199126"/>
    </source>
</evidence>
<reference evidence="3" key="1">
    <citation type="submission" date="2016-10" db="EMBL/GenBank/DDBJ databases">
        <authorList>
            <person name="Varghese N."/>
            <person name="Submissions S."/>
        </authorList>
    </citation>
    <scope>NUCLEOTIDE SEQUENCE [LARGE SCALE GENOMIC DNA]</scope>
    <source>
        <strain evidence="3">CGMCC 1.10121</strain>
    </source>
</reference>